<keyword evidence="5" id="KW-1185">Reference proteome</keyword>
<name>A1WTI8_HALHL</name>
<dbReference type="SMART" id="SM00028">
    <property type="entry name" value="TPR"/>
    <property type="match status" value="3"/>
</dbReference>
<dbReference type="KEGG" id="hha:Hhal_0206"/>
<dbReference type="EMBL" id="CP000544">
    <property type="protein sequence ID" value="ABM61000.1"/>
    <property type="molecule type" value="Genomic_DNA"/>
</dbReference>
<dbReference type="PANTHER" id="PTHR45586">
    <property type="entry name" value="TPR REPEAT-CONTAINING PROTEIN PA4667"/>
    <property type="match status" value="1"/>
</dbReference>
<dbReference type="Gene3D" id="1.25.40.10">
    <property type="entry name" value="Tetratricopeptide repeat domain"/>
    <property type="match status" value="2"/>
</dbReference>
<dbReference type="OrthoDB" id="9809392at2"/>
<evidence type="ECO:0000256" key="2">
    <source>
        <dbReference type="ARBA" id="ARBA00022803"/>
    </source>
</evidence>
<dbReference type="STRING" id="349124.Hhal_0206"/>
<dbReference type="InterPro" id="IPR051012">
    <property type="entry name" value="CellSynth/LPSAsmb/PSIAsmb"/>
</dbReference>
<dbReference type="SUPFAM" id="SSF48452">
    <property type="entry name" value="TPR-like"/>
    <property type="match status" value="1"/>
</dbReference>
<dbReference type="RefSeq" id="WP_011813023.1">
    <property type="nucleotide sequence ID" value="NC_008789.1"/>
</dbReference>
<evidence type="ECO:0000313" key="4">
    <source>
        <dbReference type="EMBL" id="ABM61000.1"/>
    </source>
</evidence>
<feature type="repeat" description="TPR" evidence="3">
    <location>
        <begin position="282"/>
        <end position="315"/>
    </location>
</feature>
<dbReference type="HOGENOM" id="CLU_803553_0_0_6"/>
<organism evidence="4 5">
    <name type="scientific">Halorhodospira halophila (strain DSM 244 / SL1)</name>
    <name type="common">Ectothiorhodospira halophila (strain DSM 244 / SL1)</name>
    <dbReference type="NCBI Taxonomy" id="349124"/>
    <lineage>
        <taxon>Bacteria</taxon>
        <taxon>Pseudomonadati</taxon>
        <taxon>Pseudomonadota</taxon>
        <taxon>Gammaproteobacteria</taxon>
        <taxon>Chromatiales</taxon>
        <taxon>Ectothiorhodospiraceae</taxon>
        <taxon>Halorhodospira</taxon>
    </lineage>
</organism>
<proteinExistence type="predicted"/>
<keyword evidence="2 3" id="KW-0802">TPR repeat</keyword>
<accession>A1WTI8</accession>
<reference evidence="4 5" key="2">
    <citation type="journal article" date="2013" name="Stand. Genomic Sci.">
        <title>Complete genome sequence of Halorhodospira halophila SL1.</title>
        <authorList>
            <person name="Challacombe J.F."/>
            <person name="Majid S."/>
            <person name="Deole R."/>
            <person name="Brettin T.S."/>
            <person name="Bruce D."/>
            <person name="Delano S.F."/>
            <person name="Detter J.C."/>
            <person name="Gleasner C.D."/>
            <person name="Han C.S."/>
            <person name="Misra M."/>
            <person name="Reitenga K.G."/>
            <person name="Mikhailova N."/>
            <person name="Woyke T."/>
            <person name="Pitluck S."/>
            <person name="Nolan M."/>
            <person name="Land M.L."/>
            <person name="Saunders E."/>
            <person name="Tapia R."/>
            <person name="Lapidus A."/>
            <person name="Ivanova N."/>
            <person name="Hoff W.D."/>
        </authorList>
    </citation>
    <scope>NUCLEOTIDE SEQUENCE [LARGE SCALE GENOMIC DNA]</scope>
    <source>
        <strain evidence="5">DSM 244 / SL1</strain>
    </source>
</reference>
<protein>
    <submittedName>
        <fullName evidence="4">Tetratricopeptide TPR_2 repeat protein</fullName>
    </submittedName>
</protein>
<evidence type="ECO:0000256" key="1">
    <source>
        <dbReference type="ARBA" id="ARBA00022737"/>
    </source>
</evidence>
<dbReference type="InterPro" id="IPR019734">
    <property type="entry name" value="TPR_rpt"/>
</dbReference>
<dbReference type="eggNOG" id="COG0457">
    <property type="taxonomic scope" value="Bacteria"/>
</dbReference>
<dbReference type="Pfam" id="PF14559">
    <property type="entry name" value="TPR_19"/>
    <property type="match status" value="1"/>
</dbReference>
<dbReference type="InterPro" id="IPR011990">
    <property type="entry name" value="TPR-like_helical_dom_sf"/>
</dbReference>
<gene>
    <name evidence="4" type="ordered locus">Hhal_0206</name>
</gene>
<dbReference type="PROSITE" id="PS50005">
    <property type="entry name" value="TPR"/>
    <property type="match status" value="2"/>
</dbReference>
<feature type="repeat" description="TPR" evidence="3">
    <location>
        <begin position="181"/>
        <end position="214"/>
    </location>
</feature>
<sequence>MPTPRKGMVGLLLAVVIGVSTAIYLRIHPDIVHFRLAEWLDHLDRGAVATDHLERSIAAGLDHPDRLREATLTLLGRDEAEPAFVGAWRLNQSDALDPGTRSAFAGHFDRLGQPERALALYESNDGLGPAGIMHHASLLDRAGQPEAAMTRYRELLRELPAERVDTGQSTKPEDLADPETTQARLELARLLAERGRHDEAITEYRRVLDDQPEHQTARLGLARTLFWAGDTERAAAEIDGLETTDLEPQDRLMLADLQLSRGGYERAIDLYRDYLEGHPDDQETRYKKALALAWSARYDAAIEAFDQVLQARPHDRQLMRQFAQVLTWADQPDRAIELLQKSLED</sequence>
<dbReference type="Pfam" id="PF13432">
    <property type="entry name" value="TPR_16"/>
    <property type="match status" value="1"/>
</dbReference>
<evidence type="ECO:0000313" key="5">
    <source>
        <dbReference type="Proteomes" id="UP000000647"/>
    </source>
</evidence>
<evidence type="ECO:0000256" key="3">
    <source>
        <dbReference type="PROSITE-ProRule" id="PRU00339"/>
    </source>
</evidence>
<dbReference type="PANTHER" id="PTHR45586:SF1">
    <property type="entry name" value="LIPOPOLYSACCHARIDE ASSEMBLY PROTEIN B"/>
    <property type="match status" value="1"/>
</dbReference>
<dbReference type="Proteomes" id="UP000000647">
    <property type="component" value="Chromosome"/>
</dbReference>
<dbReference type="AlphaFoldDB" id="A1WTI8"/>
<keyword evidence="1" id="KW-0677">Repeat</keyword>
<reference evidence="5" key="1">
    <citation type="submission" date="2006-12" db="EMBL/GenBank/DDBJ databases">
        <title>Complete sequence of Halorhodospira halophila SL1.</title>
        <authorList>
            <consortium name="US DOE Joint Genome Institute"/>
            <person name="Copeland A."/>
            <person name="Lucas S."/>
            <person name="Lapidus A."/>
            <person name="Barry K."/>
            <person name="Detter J.C."/>
            <person name="Glavina del Rio T."/>
            <person name="Hammon N."/>
            <person name="Israni S."/>
            <person name="Dalin E."/>
            <person name="Tice H."/>
            <person name="Pitluck S."/>
            <person name="Saunders E."/>
            <person name="Brettin T."/>
            <person name="Bruce D."/>
            <person name="Han C."/>
            <person name="Tapia R."/>
            <person name="Schmutz J."/>
            <person name="Larimer F."/>
            <person name="Land M."/>
            <person name="Hauser L."/>
            <person name="Kyrpides N."/>
            <person name="Mikhailova N."/>
            <person name="Hoff W."/>
            <person name="Richardson P."/>
        </authorList>
    </citation>
    <scope>NUCLEOTIDE SEQUENCE [LARGE SCALE GENOMIC DNA]</scope>
    <source>
        <strain evidence="5">DSM 244 / SL1</strain>
    </source>
</reference>